<dbReference type="PROSITE" id="PS50887">
    <property type="entry name" value="GGDEF"/>
    <property type="match status" value="1"/>
</dbReference>
<dbReference type="GO" id="GO:0043709">
    <property type="term" value="P:cell adhesion involved in single-species biofilm formation"/>
    <property type="evidence" value="ECO:0007669"/>
    <property type="project" value="TreeGrafter"/>
</dbReference>
<keyword evidence="5" id="KW-0472">Membrane</keyword>
<dbReference type="GO" id="GO:0005886">
    <property type="term" value="C:plasma membrane"/>
    <property type="evidence" value="ECO:0007669"/>
    <property type="project" value="TreeGrafter"/>
</dbReference>
<dbReference type="EC" id="2.7.7.65" evidence="2"/>
<organism evidence="7 8">
    <name type="scientific">Xanthomonas oryzae pv. leersiae</name>
    <dbReference type="NCBI Taxonomy" id="3112258"/>
    <lineage>
        <taxon>Bacteria</taxon>
        <taxon>Pseudomonadati</taxon>
        <taxon>Pseudomonadota</taxon>
        <taxon>Gammaproteobacteria</taxon>
        <taxon>Lysobacterales</taxon>
        <taxon>Lysobacteraceae</taxon>
        <taxon>Xanthomonas</taxon>
    </lineage>
</organism>
<comment type="catalytic activity">
    <reaction evidence="3">
        <text>2 GTP = 3',3'-c-di-GMP + 2 diphosphate</text>
        <dbReference type="Rhea" id="RHEA:24898"/>
        <dbReference type="ChEBI" id="CHEBI:33019"/>
        <dbReference type="ChEBI" id="CHEBI:37565"/>
        <dbReference type="ChEBI" id="CHEBI:58805"/>
        <dbReference type="EC" id="2.7.7.65"/>
    </reaction>
</comment>
<protein>
    <recommendedName>
        <fullName evidence="2">diguanylate cyclase</fullName>
        <ecNumber evidence="2">2.7.7.65</ecNumber>
    </recommendedName>
</protein>
<dbReference type="InterPro" id="IPR050469">
    <property type="entry name" value="Diguanylate_Cyclase"/>
</dbReference>
<dbReference type="InterPro" id="IPR029787">
    <property type="entry name" value="Nucleotide_cyclase"/>
</dbReference>
<keyword evidence="7" id="KW-0808">Transferase</keyword>
<evidence type="ECO:0000256" key="4">
    <source>
        <dbReference type="SAM" id="Coils"/>
    </source>
</evidence>
<feature type="domain" description="GGDEF" evidence="6">
    <location>
        <begin position="846"/>
        <end position="976"/>
    </location>
</feature>
<dbReference type="EMBL" id="CP127225">
    <property type="protein sequence ID" value="WIX05012.1"/>
    <property type="molecule type" value="Genomic_DNA"/>
</dbReference>
<dbReference type="InterPro" id="IPR043128">
    <property type="entry name" value="Rev_trsase/Diguanyl_cyclase"/>
</dbReference>
<evidence type="ECO:0000256" key="2">
    <source>
        <dbReference type="ARBA" id="ARBA00012528"/>
    </source>
</evidence>
<accession>A0AAJ6KJN5</accession>
<dbReference type="GO" id="GO:0052621">
    <property type="term" value="F:diguanylate cyclase activity"/>
    <property type="evidence" value="ECO:0007669"/>
    <property type="project" value="UniProtKB-EC"/>
</dbReference>
<dbReference type="SUPFAM" id="SSF63829">
    <property type="entry name" value="Calcium-dependent phosphotriesterase"/>
    <property type="match status" value="2"/>
</dbReference>
<dbReference type="PANTHER" id="PTHR45138:SF9">
    <property type="entry name" value="DIGUANYLATE CYCLASE DGCM-RELATED"/>
    <property type="match status" value="1"/>
</dbReference>
<name>A0AAJ6KJN5_9XANT</name>
<dbReference type="PANTHER" id="PTHR45138">
    <property type="entry name" value="REGULATORY COMPONENTS OF SENSORY TRANSDUCTION SYSTEM"/>
    <property type="match status" value="1"/>
</dbReference>
<sequence>MFKLHMLFALSAPQRIAFWVWRGLFVVAFAAAGIGSTRAQSYSFRDYAQSDGLQGMSITGLVEDRRGVVWVATELALHRFERDRFIPVGQDQGLDARYTRALTLDHAGRLWVATANGVFVRNGEQFVQVLDHGKRIRADAGNVIAAYRTGVAVASNGALLALTPEADGHWQVQPLPVRTADGKLREPGTTLLADGQFLWVPCDAGVCRLDARGTVVEALSEADGVPARRWRVIFRERGGRLWLRGGGKIVSRDPGATRFTDHPANPENSFNTLSGSTTMVEDARGRMLTRSDHGLVRWEGTHWTDIGADQGLQLDALVGPLLLQSNGTLWLGTRGMGVQRMLGYGSIEHLTEAQGMPPAPTWTMQRLPDGMLAVGADGGASLLKRNATHAQPWLLEDGAVLSQALNITVAPDGAAWVSYYSGAIARRDPLTGVTRRVMDLPIAGYKLLFDKAGTVWIATPRGLVRGQAAPPYALAPDPAMDGKFIGDIDFDRQGRLWAATRDGLYRRNGTTWVKIPVRGSLPSQDMLQIDFAPNGEIWLSLRDTGLWHGRLQGDGSLLLQAVDDPLISRIMPFILRHDRKGRLWVGSSQGLDLYQNGHWSRITRAEGLLWDDMSSNAFLEDDDGSIWIGSSRGLSHLRDPQRLFAAQPLRVDIAEVRRGARIVHAGASIAWSETPLEIELSTPGVEGGANRISFRYRVKARQARWTTSSLSHLTYPLLPPGNYTLEVQALDAYQRSASPIARFQFVIRPPWWRSIAAIAGYLLLAVVAVIALLRWRTAKLLRRKRELEQLVAERTAELEQDKRDLEAARAELSLKATHDELTGLLNRAGILAALREMLLHAARSGRPLAVVLIDLDHFKLVNDQHGHLAGDAVLAGVGRRMDTLVRGDDRIGRYGGEELLALLPGLNPGATHRLDALHRGICGDYPVDDGWLHVTCSIGVAWLQAGETQEQLLARADAALYRAKRGGRNRIDYDHVPLDPLGQVLPLDPQQRE</sequence>
<dbReference type="SUPFAM" id="SSF55073">
    <property type="entry name" value="Nucleotide cyclase"/>
    <property type="match status" value="1"/>
</dbReference>
<dbReference type="Pfam" id="PF00990">
    <property type="entry name" value="GGDEF"/>
    <property type="match status" value="1"/>
</dbReference>
<dbReference type="SMART" id="SM00267">
    <property type="entry name" value="GGDEF"/>
    <property type="match status" value="1"/>
</dbReference>
<dbReference type="InterPro" id="IPR013783">
    <property type="entry name" value="Ig-like_fold"/>
</dbReference>
<keyword evidence="7" id="KW-0548">Nucleotidyltransferase</keyword>
<evidence type="ECO:0000313" key="8">
    <source>
        <dbReference type="Proteomes" id="UP001228059"/>
    </source>
</evidence>
<dbReference type="GO" id="GO:1902201">
    <property type="term" value="P:negative regulation of bacterial-type flagellum-dependent cell motility"/>
    <property type="evidence" value="ECO:0007669"/>
    <property type="project" value="TreeGrafter"/>
</dbReference>
<dbReference type="InterPro" id="IPR015943">
    <property type="entry name" value="WD40/YVTN_repeat-like_dom_sf"/>
</dbReference>
<evidence type="ECO:0000256" key="1">
    <source>
        <dbReference type="ARBA" id="ARBA00001946"/>
    </source>
</evidence>
<evidence type="ECO:0000256" key="3">
    <source>
        <dbReference type="ARBA" id="ARBA00034247"/>
    </source>
</evidence>
<reference evidence="7 8" key="1">
    <citation type="submission" date="2023-05" db="EMBL/GenBank/DDBJ databases">
        <title>Complete Genome Resource of Xanthomonas oryzae pv. leersiae Strain YNJC Isolated From Plateau Japonica Rice in Southwest China.</title>
        <authorList>
            <person name="Aa X."/>
            <person name="Mei L."/>
            <person name="Liu P."/>
            <person name="Yang Y."/>
            <person name="Tang C."/>
            <person name="Zhang F."/>
            <person name="Dong C."/>
            <person name="Wang B."/>
            <person name="Chen X."/>
            <person name="Dai L."/>
        </authorList>
    </citation>
    <scope>NUCLEOTIDE SEQUENCE [LARGE SCALE GENOMIC DNA]</scope>
    <source>
        <strain evidence="7 8">YNJC</strain>
    </source>
</reference>
<dbReference type="InterPro" id="IPR000160">
    <property type="entry name" value="GGDEF_dom"/>
</dbReference>
<feature type="coiled-coil region" evidence="4">
    <location>
        <begin position="784"/>
        <end position="815"/>
    </location>
</feature>
<dbReference type="CDD" id="cd01949">
    <property type="entry name" value="GGDEF"/>
    <property type="match status" value="1"/>
</dbReference>
<dbReference type="Gene3D" id="2.130.10.10">
    <property type="entry name" value="YVTN repeat-like/Quinoprotein amine dehydrogenase"/>
    <property type="match status" value="3"/>
</dbReference>
<dbReference type="Pfam" id="PF07495">
    <property type="entry name" value="Y_Y_Y"/>
    <property type="match status" value="1"/>
</dbReference>
<dbReference type="InterPro" id="IPR011110">
    <property type="entry name" value="Reg_prop"/>
</dbReference>
<dbReference type="Gene3D" id="2.60.40.10">
    <property type="entry name" value="Immunoglobulins"/>
    <property type="match status" value="1"/>
</dbReference>
<keyword evidence="5" id="KW-0812">Transmembrane</keyword>
<evidence type="ECO:0000313" key="7">
    <source>
        <dbReference type="EMBL" id="WIX05012.1"/>
    </source>
</evidence>
<evidence type="ECO:0000256" key="5">
    <source>
        <dbReference type="SAM" id="Phobius"/>
    </source>
</evidence>
<dbReference type="Pfam" id="PF07494">
    <property type="entry name" value="Reg_prop"/>
    <property type="match status" value="1"/>
</dbReference>
<dbReference type="RefSeq" id="WP_285956420.1">
    <property type="nucleotide sequence ID" value="NZ_CP127225.1"/>
</dbReference>
<dbReference type="FunFam" id="3.30.70.270:FF:000001">
    <property type="entry name" value="Diguanylate cyclase domain protein"/>
    <property type="match status" value="1"/>
</dbReference>
<proteinExistence type="predicted"/>
<feature type="transmembrane region" description="Helical" evidence="5">
    <location>
        <begin position="751"/>
        <end position="775"/>
    </location>
</feature>
<keyword evidence="5" id="KW-1133">Transmembrane helix</keyword>
<dbReference type="Proteomes" id="UP001228059">
    <property type="component" value="Chromosome"/>
</dbReference>
<dbReference type="NCBIfam" id="TIGR00254">
    <property type="entry name" value="GGDEF"/>
    <property type="match status" value="1"/>
</dbReference>
<gene>
    <name evidence="7" type="ORF">QN060_11845</name>
</gene>
<comment type="cofactor">
    <cofactor evidence="1">
        <name>Mg(2+)</name>
        <dbReference type="ChEBI" id="CHEBI:18420"/>
    </cofactor>
</comment>
<dbReference type="AlphaFoldDB" id="A0AAJ6KJN5"/>
<evidence type="ECO:0000259" key="6">
    <source>
        <dbReference type="PROSITE" id="PS50887"/>
    </source>
</evidence>
<dbReference type="InterPro" id="IPR011123">
    <property type="entry name" value="Y_Y_Y"/>
</dbReference>
<keyword evidence="4" id="KW-0175">Coiled coil</keyword>
<dbReference type="Gene3D" id="3.30.70.270">
    <property type="match status" value="1"/>
</dbReference>